<dbReference type="OrthoDB" id="9809781at2"/>
<feature type="domain" description="Phosphodiester glycosidase" evidence="2">
    <location>
        <begin position="242"/>
        <end position="427"/>
    </location>
</feature>
<name>A0A3D9KCK9_9BACL</name>
<gene>
    <name evidence="3" type="ORF">DFP98_107120</name>
</gene>
<dbReference type="EMBL" id="QRDZ01000007">
    <property type="protein sequence ID" value="RED84012.1"/>
    <property type="molecule type" value="Genomic_DNA"/>
</dbReference>
<organism evidence="3 4">
    <name type="scientific">Cohnella phaseoli</name>
    <dbReference type="NCBI Taxonomy" id="456490"/>
    <lineage>
        <taxon>Bacteria</taxon>
        <taxon>Bacillati</taxon>
        <taxon>Bacillota</taxon>
        <taxon>Bacilli</taxon>
        <taxon>Bacillales</taxon>
        <taxon>Paenibacillaceae</taxon>
        <taxon>Cohnella</taxon>
    </lineage>
</organism>
<comment type="caution">
    <text evidence="3">The sequence shown here is derived from an EMBL/GenBank/DDBJ whole genome shotgun (WGS) entry which is preliminary data.</text>
</comment>
<proteinExistence type="predicted"/>
<dbReference type="SUPFAM" id="SSF55383">
    <property type="entry name" value="Copper amine oxidase, domain N"/>
    <property type="match status" value="1"/>
</dbReference>
<dbReference type="InterPro" id="IPR018711">
    <property type="entry name" value="NAGPA"/>
</dbReference>
<accession>A0A3D9KCK9</accession>
<dbReference type="PANTHER" id="PTHR40446">
    <property type="entry name" value="N-ACETYLGLUCOSAMINE-1-PHOSPHODIESTER ALPHA-N-ACETYLGLUCOSAMINIDASE"/>
    <property type="match status" value="1"/>
</dbReference>
<dbReference type="Proteomes" id="UP000256977">
    <property type="component" value="Unassembled WGS sequence"/>
</dbReference>
<dbReference type="InterPro" id="IPR036582">
    <property type="entry name" value="Mao_N_sf"/>
</dbReference>
<sequence length="900" mass="95742">MRLFTSNARQKRSRFVLPFLAGVLVFTGPVSSGFLPVPYAVAATQKTAVTYKLSKQSESIVTSGVRQLTYAWIPSDSSIPTEVLHVLQVDLQNPYVQLNAMGGPKGSVTAKQSVGAMTRETGAVAGINGDVFRTASGTEGVPMGAQITSGQLLASTEQLQGMYAFGVTQDRRPVIDNFMFSGTVTATDKGVSYPLAGLNKSAYRTEPDKAYSHVNALYMYTNAWTASERPANSSATPNEALIVDGIVTEVVEGAAISTPIPENGFILRGHNRRESGNFVASLAVGDRVAADYSLTTASGKTYNPSDFQMMVSGHTLLMDQGAPVSFTRDVNGLSGYADRARTAVGFSKDGSTAYMLTVEENGGRKGVTLKELQQMLKELGVWKAVNLDGGGSTTMVTRPLGDFQTQLTHPTSYGTTQRLVTNGIGVYTTAPQGSLKGIAASGPQTVFIGQQAAYSLKAYDTHYNPLDPNGLTATWSIDKQLGSFSNGTFQAAKAGTATVSVKSGSASDSLKLEIVGEAQIAKLIVEPSSTLLKPGSVINVPVKAQLTDGRLMSVPASSVSWEFRGFTATVQDGKLTVNKVQNDAAAGYAIARYDGYGAIAVLASGSEQVLEDFEKAAYGVNFAGTPVETMGSAAIVTGIAGRELSKVLAMDYDFTVGAGKRYANAVLNDGKGIAIKGSPSAMSLDVMGDGGMHWLRAEFINGDGKPAYATIADKVDWTGWKNIRFDLAQAGLKGEAKLTKLYLVNQENDQDERSMLGQIAFDNLVLQYPPGKIAVTNPTIEMKVGNKQATVDGAKVTLPGAPFIQKGTNTNYLPLRFVGDTLGAQVVWDNKTKRVTVLRGDKMLELWVGKDTMTANGIRQPVPAAPLLIKGSVYVPVRLISEQLGQKVDWENKTQTITIR</sequence>
<evidence type="ECO:0000259" key="1">
    <source>
        <dbReference type="Pfam" id="PF07833"/>
    </source>
</evidence>
<dbReference type="InterPro" id="IPR012854">
    <property type="entry name" value="Cu_amine_oxidase-like_N"/>
</dbReference>
<dbReference type="PANTHER" id="PTHR40446:SF2">
    <property type="entry name" value="N-ACETYLGLUCOSAMINE-1-PHOSPHODIESTER ALPHA-N-ACETYLGLUCOSAMINIDASE"/>
    <property type="match status" value="1"/>
</dbReference>
<evidence type="ECO:0000259" key="2">
    <source>
        <dbReference type="Pfam" id="PF09992"/>
    </source>
</evidence>
<protein>
    <submittedName>
        <fullName evidence="3">Copper amine oxidase-like protein</fullName>
    </submittedName>
</protein>
<feature type="domain" description="Copper amine oxidase-like N-terminal" evidence="1">
    <location>
        <begin position="810"/>
        <end position="899"/>
    </location>
</feature>
<dbReference type="Gene3D" id="3.30.457.10">
    <property type="entry name" value="Copper amine oxidase-like, N-terminal domain"/>
    <property type="match status" value="1"/>
</dbReference>
<dbReference type="RefSeq" id="WP_116060645.1">
    <property type="nucleotide sequence ID" value="NZ_QRDZ01000007.1"/>
</dbReference>
<dbReference type="Pfam" id="PF09992">
    <property type="entry name" value="NAGPA"/>
    <property type="match status" value="1"/>
</dbReference>
<evidence type="ECO:0000313" key="3">
    <source>
        <dbReference type="EMBL" id="RED84012.1"/>
    </source>
</evidence>
<keyword evidence="4" id="KW-1185">Reference proteome</keyword>
<dbReference type="AlphaFoldDB" id="A0A3D9KCK9"/>
<reference evidence="3 4" key="1">
    <citation type="submission" date="2018-07" db="EMBL/GenBank/DDBJ databases">
        <title>Genomic Encyclopedia of Type Strains, Phase III (KMG-III): the genomes of soil and plant-associated and newly described type strains.</title>
        <authorList>
            <person name="Whitman W."/>
        </authorList>
    </citation>
    <scope>NUCLEOTIDE SEQUENCE [LARGE SCALE GENOMIC DNA]</scope>
    <source>
        <strain evidence="3 4">CECT 7287</strain>
    </source>
</reference>
<dbReference type="Pfam" id="PF07833">
    <property type="entry name" value="Cu_amine_oxidN1"/>
    <property type="match status" value="1"/>
</dbReference>
<evidence type="ECO:0000313" key="4">
    <source>
        <dbReference type="Proteomes" id="UP000256977"/>
    </source>
</evidence>